<comment type="subcellular location">
    <subcellularLocation>
        <location evidence="1">Cell outer membrane</location>
    </subcellularLocation>
</comment>
<comment type="caution">
    <text evidence="8">The sequence shown here is derived from an EMBL/GenBank/DDBJ whole genome shotgun (WGS) entry which is preliminary data.</text>
</comment>
<dbReference type="SUPFAM" id="SSF48452">
    <property type="entry name" value="TPR-like"/>
    <property type="match status" value="1"/>
</dbReference>
<evidence type="ECO:0000259" key="7">
    <source>
        <dbReference type="Pfam" id="PF14322"/>
    </source>
</evidence>
<protein>
    <submittedName>
        <fullName evidence="8">RagB/SusD family nutrient uptake outer membrane protein</fullName>
    </submittedName>
</protein>
<dbReference type="InterPro" id="IPR033985">
    <property type="entry name" value="SusD-like_N"/>
</dbReference>
<evidence type="ECO:0000256" key="2">
    <source>
        <dbReference type="ARBA" id="ARBA00006275"/>
    </source>
</evidence>
<evidence type="ECO:0000259" key="6">
    <source>
        <dbReference type="Pfam" id="PF07980"/>
    </source>
</evidence>
<comment type="similarity">
    <text evidence="2">Belongs to the SusD family.</text>
</comment>
<dbReference type="Gene3D" id="1.25.40.390">
    <property type="match status" value="1"/>
</dbReference>
<keyword evidence="4" id="KW-0472">Membrane</keyword>
<proteinExistence type="inferred from homology"/>
<organism evidence="8 9">
    <name type="scientific">Christiangramia antarctica</name>
    <dbReference type="NCBI Taxonomy" id="2058158"/>
    <lineage>
        <taxon>Bacteria</taxon>
        <taxon>Pseudomonadati</taxon>
        <taxon>Bacteroidota</taxon>
        <taxon>Flavobacteriia</taxon>
        <taxon>Flavobacteriales</taxon>
        <taxon>Flavobacteriaceae</taxon>
        <taxon>Christiangramia</taxon>
    </lineage>
</organism>
<dbReference type="CDD" id="cd08977">
    <property type="entry name" value="SusD"/>
    <property type="match status" value="1"/>
</dbReference>
<dbReference type="RefSeq" id="WP_251741876.1">
    <property type="nucleotide sequence ID" value="NZ_JBHUOJ010000008.1"/>
</dbReference>
<evidence type="ECO:0000313" key="9">
    <source>
        <dbReference type="Proteomes" id="UP001597438"/>
    </source>
</evidence>
<dbReference type="EMBL" id="JBHUOJ010000008">
    <property type="protein sequence ID" value="MFD2832412.1"/>
    <property type="molecule type" value="Genomic_DNA"/>
</dbReference>
<evidence type="ECO:0000256" key="4">
    <source>
        <dbReference type="ARBA" id="ARBA00023136"/>
    </source>
</evidence>
<dbReference type="Proteomes" id="UP001597438">
    <property type="component" value="Unassembled WGS sequence"/>
</dbReference>
<dbReference type="Pfam" id="PF07980">
    <property type="entry name" value="SusD_RagB"/>
    <property type="match status" value="1"/>
</dbReference>
<evidence type="ECO:0000256" key="1">
    <source>
        <dbReference type="ARBA" id="ARBA00004442"/>
    </source>
</evidence>
<feature type="domain" description="RagB/SusD" evidence="6">
    <location>
        <begin position="304"/>
        <end position="500"/>
    </location>
</feature>
<feature type="domain" description="SusD-like N-terminal" evidence="7">
    <location>
        <begin position="83"/>
        <end position="188"/>
    </location>
</feature>
<reference evidence="9" key="1">
    <citation type="journal article" date="2019" name="Int. J. Syst. Evol. Microbiol.">
        <title>The Global Catalogue of Microorganisms (GCM) 10K type strain sequencing project: providing services to taxonomists for standard genome sequencing and annotation.</title>
        <authorList>
            <consortium name="The Broad Institute Genomics Platform"/>
            <consortium name="The Broad Institute Genome Sequencing Center for Infectious Disease"/>
            <person name="Wu L."/>
            <person name="Ma J."/>
        </authorList>
    </citation>
    <scope>NUCLEOTIDE SEQUENCE [LARGE SCALE GENOMIC DNA]</scope>
    <source>
        <strain evidence="9">KCTC 52925</strain>
    </source>
</reference>
<evidence type="ECO:0000256" key="3">
    <source>
        <dbReference type="ARBA" id="ARBA00022729"/>
    </source>
</evidence>
<keyword evidence="9" id="KW-1185">Reference proteome</keyword>
<dbReference type="Pfam" id="PF14322">
    <property type="entry name" value="SusD-like_3"/>
    <property type="match status" value="1"/>
</dbReference>
<dbReference type="InterPro" id="IPR011990">
    <property type="entry name" value="TPR-like_helical_dom_sf"/>
</dbReference>
<accession>A0ABW5X254</accession>
<sequence>MKYIYLIMGLLLLNSCESELEIEAPSELTFNGFWDSENGARAAHSGLYGSFRAEASTFWALGGIRSDVWGGPTFESPFSIDLIESNITVSTAPYGGWAGFYQRIHQLNDFIANVPMIEFNNEADKDHMMGQAYGLRAYFYYTLLKTWGGVPLTTEILNTTSPEGLSKARSSEEEVMQLIKEDIARSLESFGDDDSFWNGNRNFWSKAASLTLKGDAYIWSGNLLGGGNADFSEAKNALQEVVEMGNIDLVSNYGDLWGPENENNSEFIFAIQYEQNEAENFYNSFTGRTTEIWPQFNEEGESMEGFVINGSNRYGPSIKTLLISDDNLDARKDATFIRLYSDSNDGAGYPTFNEEKYFGSILKKFLGRVDGSVRIFDNDIPVYRYADVLLLLAEAKNHLGEDPSEEINLIRQRAYGEDYDPAVHAYSNASMQENTEAILEERYVEFIAEGKRWWDLRRAGDEYVIENVPFLEPGEEYKLLLPITLDMIGRNPLLVQTPGYN</sequence>
<evidence type="ECO:0000313" key="8">
    <source>
        <dbReference type="EMBL" id="MFD2832412.1"/>
    </source>
</evidence>
<dbReference type="InterPro" id="IPR012944">
    <property type="entry name" value="SusD_RagB_dom"/>
</dbReference>
<name>A0ABW5X254_9FLAO</name>
<evidence type="ECO:0000256" key="5">
    <source>
        <dbReference type="ARBA" id="ARBA00023237"/>
    </source>
</evidence>
<keyword evidence="3" id="KW-0732">Signal</keyword>
<keyword evidence="5" id="KW-0998">Cell outer membrane</keyword>
<gene>
    <name evidence="8" type="ORF">ACFSYS_03875</name>
</gene>